<dbReference type="Pfam" id="PF01081">
    <property type="entry name" value="Aldolase"/>
    <property type="match status" value="1"/>
</dbReference>
<dbReference type="PANTHER" id="PTHR30246:SF1">
    <property type="entry name" value="2-DEHYDRO-3-DEOXY-6-PHOSPHOGALACTONATE ALDOLASE-RELATED"/>
    <property type="match status" value="1"/>
</dbReference>
<comment type="subunit">
    <text evidence="3">Homotrimer.</text>
</comment>
<dbReference type="STRING" id="1332264.BW730_16330"/>
<dbReference type="EMBL" id="CP019606">
    <property type="protein sequence ID" value="AQP48832.1"/>
    <property type="molecule type" value="Genomic_DNA"/>
</dbReference>
<dbReference type="GO" id="GO:0016829">
    <property type="term" value="F:lyase activity"/>
    <property type="evidence" value="ECO:0007669"/>
    <property type="project" value="UniProtKB-KW"/>
</dbReference>
<keyword evidence="5" id="KW-0119">Carbohydrate metabolism</keyword>
<dbReference type="Proteomes" id="UP000188145">
    <property type="component" value="Chromosome"/>
</dbReference>
<evidence type="ECO:0000256" key="3">
    <source>
        <dbReference type="ARBA" id="ARBA00011233"/>
    </source>
</evidence>
<evidence type="ECO:0000313" key="7">
    <source>
        <dbReference type="Proteomes" id="UP000188145"/>
    </source>
</evidence>
<comment type="similarity">
    <text evidence="2">Belongs to the KHG/KDPG aldolase family.</text>
</comment>
<comment type="pathway">
    <text evidence="1">Carbohydrate acid metabolism.</text>
</comment>
<dbReference type="OrthoDB" id="9805177at2"/>
<evidence type="ECO:0000256" key="2">
    <source>
        <dbReference type="ARBA" id="ARBA00006906"/>
    </source>
</evidence>
<keyword evidence="4" id="KW-0456">Lyase</keyword>
<dbReference type="PANTHER" id="PTHR30246">
    <property type="entry name" value="2-KETO-3-DEOXY-6-PHOSPHOGLUCONATE ALDOLASE"/>
    <property type="match status" value="1"/>
</dbReference>
<evidence type="ECO:0000313" key="6">
    <source>
        <dbReference type="EMBL" id="AQP48832.1"/>
    </source>
</evidence>
<dbReference type="InterPro" id="IPR000887">
    <property type="entry name" value="Aldlse_KDPG_KHG"/>
</dbReference>
<organism evidence="6 7">
    <name type="scientific">Tessaracoccus aquimaris</name>
    <dbReference type="NCBI Taxonomy" id="1332264"/>
    <lineage>
        <taxon>Bacteria</taxon>
        <taxon>Bacillati</taxon>
        <taxon>Actinomycetota</taxon>
        <taxon>Actinomycetes</taxon>
        <taxon>Propionibacteriales</taxon>
        <taxon>Propionibacteriaceae</taxon>
        <taxon>Tessaracoccus</taxon>
    </lineage>
</organism>
<name>A0A1Q2CRV0_9ACTN</name>
<dbReference type="Gene3D" id="3.20.20.70">
    <property type="entry name" value="Aldolase class I"/>
    <property type="match status" value="1"/>
</dbReference>
<keyword evidence="7" id="KW-1185">Reference proteome</keyword>
<evidence type="ECO:0000256" key="1">
    <source>
        <dbReference type="ARBA" id="ARBA00004761"/>
    </source>
</evidence>
<dbReference type="AlphaFoldDB" id="A0A1Q2CRV0"/>
<dbReference type="PROSITE" id="PS00160">
    <property type="entry name" value="ALDOLASE_KDPG_KHG_2"/>
    <property type="match status" value="1"/>
</dbReference>
<reference evidence="7" key="1">
    <citation type="submission" date="2017-02" db="EMBL/GenBank/DDBJ databases">
        <title>Tessaracoccus aquaemaris sp. nov., isolated from the intestine of a Korean rockfish, Sebastes schlegelii, in a marine aquaculture pond.</title>
        <authorList>
            <person name="Tak E.J."/>
            <person name="Bae J.-W."/>
        </authorList>
    </citation>
    <scope>NUCLEOTIDE SEQUENCE [LARGE SCALE GENOMIC DNA]</scope>
    <source>
        <strain evidence="7">NSG39</strain>
    </source>
</reference>
<evidence type="ECO:0008006" key="8">
    <source>
        <dbReference type="Google" id="ProtNLM"/>
    </source>
</evidence>
<dbReference type="SUPFAM" id="SSF51569">
    <property type="entry name" value="Aldolase"/>
    <property type="match status" value="1"/>
</dbReference>
<accession>A0A1Q2CRV0</accession>
<dbReference type="CDD" id="cd00452">
    <property type="entry name" value="KDPG_aldolase"/>
    <property type="match status" value="1"/>
</dbReference>
<dbReference type="InterPro" id="IPR013785">
    <property type="entry name" value="Aldolase_TIM"/>
</dbReference>
<evidence type="ECO:0000256" key="4">
    <source>
        <dbReference type="ARBA" id="ARBA00023239"/>
    </source>
</evidence>
<dbReference type="InterPro" id="IPR031338">
    <property type="entry name" value="KDPG/KHG_AS_2"/>
</dbReference>
<protein>
    <recommendedName>
        <fullName evidence="8">Aldolase</fullName>
    </recommendedName>
</protein>
<gene>
    <name evidence="6" type="ORF">BW730_16330</name>
</gene>
<sequence length="193" mass="19595">MTSRESPLREALLRQRVLGIVREASEDAAVASASLALTKGLSVIEVSATTLGWDAAIRRLRERFPDRRLGVGTVLDAAIAERALEAGADFLVTPSIPTDLRAILGLGAEVLPGVFSPTDVGRALEFGLGIVKLFPAAALGVGYLGALAGPFPGVDVVAVGGIGADTAGDWLAAGALAVGLGSNLADWTPTGPT</sequence>
<dbReference type="KEGG" id="tes:BW730_16330"/>
<proteinExistence type="inferred from homology"/>
<dbReference type="RefSeq" id="WP_077687183.1">
    <property type="nucleotide sequence ID" value="NZ_CP019606.1"/>
</dbReference>
<evidence type="ECO:0000256" key="5">
    <source>
        <dbReference type="ARBA" id="ARBA00023277"/>
    </source>
</evidence>